<dbReference type="RefSeq" id="WP_063000776.1">
    <property type="nucleotide sequence ID" value="NZ_BMMH01000029.1"/>
</dbReference>
<accession>A0A917RX15</accession>
<feature type="region of interest" description="Disordered" evidence="1">
    <location>
        <begin position="471"/>
        <end position="504"/>
    </location>
</feature>
<dbReference type="EMBL" id="BMMH01000029">
    <property type="protein sequence ID" value="GGL42055.1"/>
    <property type="molecule type" value="Genomic_DNA"/>
</dbReference>
<evidence type="ECO:0000313" key="2">
    <source>
        <dbReference type="EMBL" id="GGL42055.1"/>
    </source>
</evidence>
<feature type="compositionally biased region" description="Gly residues" evidence="1">
    <location>
        <begin position="491"/>
        <end position="503"/>
    </location>
</feature>
<feature type="region of interest" description="Disordered" evidence="1">
    <location>
        <begin position="381"/>
        <end position="436"/>
    </location>
</feature>
<evidence type="ECO:0000313" key="3">
    <source>
        <dbReference type="Proteomes" id="UP000638263"/>
    </source>
</evidence>
<dbReference type="InterPro" id="IPR036375">
    <property type="entry name" value="Hemopexin-like_dom_sf"/>
</dbReference>
<comment type="caution">
    <text evidence="2">The sequence shown here is derived from an EMBL/GenBank/DDBJ whole genome shotgun (WGS) entry which is preliminary data.</text>
</comment>
<protein>
    <submittedName>
        <fullName evidence="2">Uncharacterized protein</fullName>
    </submittedName>
</protein>
<sequence length="512" mass="51499">MKSYDAAFSASFHTPWQNADSSTHGATVPPSAYFLYGSGNGADGVRYDRYAWAADQGKPWLGDQPLDSGSLFDLLGGISIFTPDNPHGLDGTKPLDAALCFEGASKVYLFQGENCYRVSIAKPTSQEFDTDTRSRTIKSVFGYDFDDGEGKVFPFGSVDASLYSPSDHKIWFFHDTDCESIDYLDFEPDHWKNPNTDGTVPSIHSAWPDLPHKFSDEMAWAVTLVSSDDGTYQDHGYLSNGTAVCAVIPSTREPAGYTVIFTEPGDHEFSTPANVSRITIELWGPGGTGGLRGYEYDTENNIGGNGGAGAYIKHVLTSAPSHPVTVHVGGQGDYTCYPAQSPTLVAGGGGGGGGGGGNGTYDSYGGYGGYGGGGNGGDGEGGNLSDGGGSGGVGSSSDGAGAFGDGDTGGGGGSPGGGGGEGGGGEDGGGGGGGGGRGYQGMGAGGNGGGCRGGGGGGAQGPSRYPANAVFEPCADGDPRTPYTQLNDSAGFGGGDGDPGGDGAARITVEIS</sequence>
<dbReference type="AlphaFoldDB" id="A0A917RX15"/>
<feature type="compositionally biased region" description="Gly residues" evidence="1">
    <location>
        <begin position="401"/>
        <end position="436"/>
    </location>
</feature>
<organism evidence="2 3">
    <name type="scientific">Nocardia jinanensis</name>
    <dbReference type="NCBI Taxonomy" id="382504"/>
    <lineage>
        <taxon>Bacteria</taxon>
        <taxon>Bacillati</taxon>
        <taxon>Actinomycetota</taxon>
        <taxon>Actinomycetes</taxon>
        <taxon>Mycobacteriales</taxon>
        <taxon>Nocardiaceae</taxon>
        <taxon>Nocardia</taxon>
    </lineage>
</organism>
<keyword evidence="3" id="KW-1185">Reference proteome</keyword>
<dbReference type="Proteomes" id="UP000638263">
    <property type="component" value="Unassembled WGS sequence"/>
</dbReference>
<dbReference type="SUPFAM" id="SSF50923">
    <property type="entry name" value="Hemopexin-like domain"/>
    <property type="match status" value="1"/>
</dbReference>
<dbReference type="Gene3D" id="2.110.10.10">
    <property type="entry name" value="Hemopexin-like domain"/>
    <property type="match status" value="1"/>
</dbReference>
<evidence type="ECO:0000256" key="1">
    <source>
        <dbReference type="SAM" id="MobiDB-lite"/>
    </source>
</evidence>
<gene>
    <name evidence="2" type="ORF">GCM10011588_66020</name>
</gene>
<feature type="compositionally biased region" description="Gly residues" evidence="1">
    <location>
        <begin position="381"/>
        <end position="394"/>
    </location>
</feature>
<name>A0A917RX15_9NOCA</name>
<proteinExistence type="predicted"/>
<reference evidence="2" key="1">
    <citation type="journal article" date="2014" name="Int. J. Syst. Evol. Microbiol.">
        <title>Complete genome sequence of Corynebacterium casei LMG S-19264T (=DSM 44701T), isolated from a smear-ripened cheese.</title>
        <authorList>
            <consortium name="US DOE Joint Genome Institute (JGI-PGF)"/>
            <person name="Walter F."/>
            <person name="Albersmeier A."/>
            <person name="Kalinowski J."/>
            <person name="Ruckert C."/>
        </authorList>
    </citation>
    <scope>NUCLEOTIDE SEQUENCE</scope>
    <source>
        <strain evidence="2">CGMCC 4.3508</strain>
    </source>
</reference>
<reference evidence="2" key="2">
    <citation type="submission" date="2020-09" db="EMBL/GenBank/DDBJ databases">
        <authorList>
            <person name="Sun Q."/>
            <person name="Zhou Y."/>
        </authorList>
    </citation>
    <scope>NUCLEOTIDE SEQUENCE</scope>
    <source>
        <strain evidence="2">CGMCC 4.3508</strain>
    </source>
</reference>